<keyword evidence="2" id="KW-1133">Transmembrane helix</keyword>
<reference evidence="3 4" key="1">
    <citation type="journal article" date="2019" name="Emerg. Microbes Infect.">
        <title>Comprehensive subspecies identification of 175 nontuberculous mycobacteria species based on 7547 genomic profiles.</title>
        <authorList>
            <person name="Matsumoto Y."/>
            <person name="Kinjo T."/>
            <person name="Motooka D."/>
            <person name="Nabeya D."/>
            <person name="Jung N."/>
            <person name="Uechi K."/>
            <person name="Horii T."/>
            <person name="Iida T."/>
            <person name="Fujita J."/>
            <person name="Nakamura S."/>
        </authorList>
    </citation>
    <scope>NUCLEOTIDE SEQUENCE [LARGE SCALE GENOMIC DNA]</scope>
    <source>
        <strain evidence="3 4">JCM 17899</strain>
    </source>
</reference>
<feature type="region of interest" description="Disordered" evidence="1">
    <location>
        <begin position="1"/>
        <end position="188"/>
    </location>
</feature>
<keyword evidence="4" id="KW-1185">Reference proteome</keyword>
<dbReference type="EMBL" id="AP022588">
    <property type="protein sequence ID" value="BBY26581.1"/>
    <property type="molecule type" value="Genomic_DNA"/>
</dbReference>
<dbReference type="Proteomes" id="UP000467193">
    <property type="component" value="Chromosome"/>
</dbReference>
<feature type="transmembrane region" description="Helical" evidence="2">
    <location>
        <begin position="364"/>
        <end position="387"/>
    </location>
</feature>
<gene>
    <name evidence="3" type="ORF">MSEDJ_06770</name>
</gene>
<organism evidence="3 4">
    <name type="scientific">Mycolicibacterium sediminis</name>
    <dbReference type="NCBI Taxonomy" id="1286180"/>
    <lineage>
        <taxon>Bacteria</taxon>
        <taxon>Bacillati</taxon>
        <taxon>Actinomycetota</taxon>
        <taxon>Actinomycetes</taxon>
        <taxon>Mycobacteriales</taxon>
        <taxon>Mycobacteriaceae</taxon>
        <taxon>Mycolicibacterium</taxon>
    </lineage>
</organism>
<protein>
    <submittedName>
        <fullName evidence="3">Uncharacterized protein</fullName>
    </submittedName>
</protein>
<keyword evidence="2" id="KW-0472">Membrane</keyword>
<evidence type="ECO:0000313" key="3">
    <source>
        <dbReference type="EMBL" id="BBY26581.1"/>
    </source>
</evidence>
<dbReference type="RefSeq" id="WP_163795601.1">
    <property type="nucleotide sequence ID" value="NZ_AP022588.1"/>
</dbReference>
<evidence type="ECO:0000256" key="1">
    <source>
        <dbReference type="SAM" id="MobiDB-lite"/>
    </source>
</evidence>
<dbReference type="KEGG" id="msei:MSEDJ_06770"/>
<proteinExistence type="predicted"/>
<sequence>MAGSSASLAFAKPDQGPSGDGGGSGSGSAAGSGTGVPTGVASDETTTVTFPGPLIGTGRAPWSITRPTSTVGNGRTGLESDGTATQINSAPTGKAPEEASQTPEQIVDEVPGELQPGVPASGTAGGSGAAGAAETGGAAPSAPADPVAEQPTPESAGGNATDPDRSGTPQAAGGGRDADDPSESWWGFVPDLLGAAAGAEVEPAGPEPFNPPQTVPMQVPPLSATPLPIRQTGFAPVFPYIGGITDSILEAVTGFATAASKLPIIPITLPVFDLPINGGVGAVAGTSRHTSTGADGPVLPRVDAPVSSRPEIAPGVELPDVMTAPAEVETVSPPATLLSNELLPAPTYRMGYVDYLKAAGLGEVAAVAVPGVTGILILTSAGGLIGYRQARAGRAVRAGGTARFMG</sequence>
<keyword evidence="2" id="KW-0812">Transmembrane</keyword>
<accession>A0A7I7QJV1</accession>
<evidence type="ECO:0000313" key="4">
    <source>
        <dbReference type="Proteomes" id="UP000467193"/>
    </source>
</evidence>
<feature type="compositionally biased region" description="Gly residues" evidence="1">
    <location>
        <begin position="18"/>
        <end position="36"/>
    </location>
</feature>
<feature type="compositionally biased region" description="Low complexity" evidence="1">
    <location>
        <begin position="130"/>
        <end position="144"/>
    </location>
</feature>
<feature type="compositionally biased region" description="Polar residues" evidence="1">
    <location>
        <begin position="82"/>
        <end position="91"/>
    </location>
</feature>
<feature type="region of interest" description="Disordered" evidence="1">
    <location>
        <begin position="288"/>
        <end position="310"/>
    </location>
</feature>
<name>A0A7I7QJV1_9MYCO</name>
<dbReference type="AlphaFoldDB" id="A0A7I7QJV1"/>
<evidence type="ECO:0000256" key="2">
    <source>
        <dbReference type="SAM" id="Phobius"/>
    </source>
</evidence>